<gene>
    <name evidence="2" type="ORF">LE190_08235</name>
</gene>
<dbReference type="Proteomes" id="UP001198602">
    <property type="component" value="Unassembled WGS sequence"/>
</dbReference>
<dbReference type="RefSeq" id="WP_225238270.1">
    <property type="nucleotide sequence ID" value="NZ_JAHYBX010000002.1"/>
</dbReference>
<feature type="signal peptide" evidence="1">
    <location>
        <begin position="1"/>
        <end position="24"/>
    </location>
</feature>
<keyword evidence="1" id="KW-0732">Signal</keyword>
<evidence type="ECO:0000256" key="1">
    <source>
        <dbReference type="SAM" id="SignalP"/>
    </source>
</evidence>
<protein>
    <submittedName>
        <fullName evidence="2">SH3 domain-containing protein</fullName>
    </submittedName>
</protein>
<evidence type="ECO:0000313" key="3">
    <source>
        <dbReference type="Proteomes" id="UP001198602"/>
    </source>
</evidence>
<accession>A0ABS7Y979</accession>
<dbReference type="Gene3D" id="2.30.30.40">
    <property type="entry name" value="SH3 Domains"/>
    <property type="match status" value="1"/>
</dbReference>
<name>A0ABS7Y979_9BURK</name>
<comment type="caution">
    <text evidence="2">The sequence shown here is derived from an EMBL/GenBank/DDBJ whole genome shotgun (WGS) entry which is preliminary data.</text>
</comment>
<keyword evidence="3" id="KW-1185">Reference proteome</keyword>
<feature type="chain" id="PRO_5045487387" evidence="1">
    <location>
        <begin position="25"/>
        <end position="150"/>
    </location>
</feature>
<sequence length="150" mass="16167">MMPARLLASLLLLLLLPATPSAFALDFKSVGAASVILYDTPSAKGTRMYLAPRGMPLQVVSSYGDWVKVRDASGDLAWTQARGLSAVRRLVVRTPGTRVYAGPDESSQVLMTADKGVVLDLLDPNAAAWARVRHRDGIDGYVRANDVWGL</sequence>
<dbReference type="InterPro" id="IPR010466">
    <property type="entry name" value="DUF1058"/>
</dbReference>
<evidence type="ECO:0000313" key="2">
    <source>
        <dbReference type="EMBL" id="MCA1855913.1"/>
    </source>
</evidence>
<proteinExistence type="predicted"/>
<dbReference type="EMBL" id="JAHYBX010000002">
    <property type="protein sequence ID" value="MCA1855913.1"/>
    <property type="molecule type" value="Genomic_DNA"/>
</dbReference>
<reference evidence="2 3" key="1">
    <citation type="submission" date="2021-07" db="EMBL/GenBank/DDBJ databases">
        <title>Characterization of Violacein-producing bacteria and related species.</title>
        <authorList>
            <person name="Wilson H.S."/>
            <person name="De Leon M.E."/>
        </authorList>
    </citation>
    <scope>NUCLEOTIDE SEQUENCE [LARGE SCALE GENOMIC DNA]</scope>
    <source>
        <strain evidence="2 3">HSC-2F05</strain>
    </source>
</reference>
<dbReference type="Pfam" id="PF06347">
    <property type="entry name" value="SH3_4"/>
    <property type="match status" value="2"/>
</dbReference>
<organism evidence="2 3">
    <name type="scientific">Massilia hydrophila</name>
    <dbReference type="NCBI Taxonomy" id="3044279"/>
    <lineage>
        <taxon>Bacteria</taxon>
        <taxon>Pseudomonadati</taxon>
        <taxon>Pseudomonadota</taxon>
        <taxon>Betaproteobacteria</taxon>
        <taxon>Burkholderiales</taxon>
        <taxon>Oxalobacteraceae</taxon>
        <taxon>Telluria group</taxon>
        <taxon>Massilia</taxon>
    </lineage>
</organism>